<evidence type="ECO:0000259" key="1">
    <source>
        <dbReference type="Pfam" id="PF07045"/>
    </source>
</evidence>
<dbReference type="AlphaFoldDB" id="A0A1R4B0U9"/>
<organism evidence="2 3">
    <name type="scientific">Vibrio palustris</name>
    <dbReference type="NCBI Taxonomy" id="1918946"/>
    <lineage>
        <taxon>Bacteria</taxon>
        <taxon>Pseudomonadati</taxon>
        <taxon>Pseudomonadota</taxon>
        <taxon>Gammaproteobacteria</taxon>
        <taxon>Vibrionales</taxon>
        <taxon>Vibrionaceae</taxon>
        <taxon>Vibrio</taxon>
    </lineage>
</organism>
<dbReference type="Gene3D" id="3.30.70.100">
    <property type="match status" value="1"/>
</dbReference>
<name>A0A1R4B0U9_9VIBR</name>
<reference evidence="2 3" key="1">
    <citation type="submission" date="2017-02" db="EMBL/GenBank/DDBJ databases">
        <authorList>
            <person name="Peterson S.W."/>
        </authorList>
    </citation>
    <scope>NUCLEOTIDE SEQUENCE [LARGE SCALE GENOMIC DNA]</scope>
    <source>
        <strain evidence="2 3">CECT 9027</strain>
    </source>
</reference>
<keyword evidence="3" id="KW-1185">Reference proteome</keyword>
<accession>A0A1R4B0U9</accession>
<dbReference type="RefSeq" id="WP_077311940.1">
    <property type="nucleotide sequence ID" value="NZ_AP024887.1"/>
</dbReference>
<gene>
    <name evidence="2" type="ORF">VPAL9027_00463</name>
</gene>
<dbReference type="PANTHER" id="PTHR41521:SF4">
    <property type="entry name" value="BLR0684 PROTEIN"/>
    <property type="match status" value="1"/>
</dbReference>
<dbReference type="Proteomes" id="UP000189475">
    <property type="component" value="Unassembled WGS sequence"/>
</dbReference>
<sequence length="96" mass="10747">MSKGYLIAHLTVTNADLYAEYGKAAEAAVKPFNPKIVAWTGQYENLEGEAHQEHMIFEFSSFTEAKRFYYSDSYQAAKKLRAQAATGTFVLVEGVE</sequence>
<dbReference type="Pfam" id="PF07045">
    <property type="entry name" value="DUF1330"/>
    <property type="match status" value="1"/>
</dbReference>
<feature type="domain" description="DUF1330" evidence="1">
    <location>
        <begin position="3"/>
        <end position="95"/>
    </location>
</feature>
<dbReference type="OrthoDB" id="9806380at2"/>
<dbReference type="InterPro" id="IPR011008">
    <property type="entry name" value="Dimeric_a/b-barrel"/>
</dbReference>
<evidence type="ECO:0000313" key="2">
    <source>
        <dbReference type="EMBL" id="SJL82534.1"/>
    </source>
</evidence>
<dbReference type="SUPFAM" id="SSF54909">
    <property type="entry name" value="Dimeric alpha+beta barrel"/>
    <property type="match status" value="1"/>
</dbReference>
<dbReference type="PANTHER" id="PTHR41521">
    <property type="match status" value="1"/>
</dbReference>
<evidence type="ECO:0000313" key="3">
    <source>
        <dbReference type="Proteomes" id="UP000189475"/>
    </source>
</evidence>
<dbReference type="EMBL" id="FUFT01000002">
    <property type="protein sequence ID" value="SJL82534.1"/>
    <property type="molecule type" value="Genomic_DNA"/>
</dbReference>
<protein>
    <recommendedName>
        <fullName evidence="1">DUF1330 domain-containing protein</fullName>
    </recommendedName>
</protein>
<dbReference type="InterPro" id="IPR010753">
    <property type="entry name" value="DUF1330"/>
</dbReference>
<proteinExistence type="predicted"/>